<reference evidence="1" key="1">
    <citation type="submission" date="2019-06" db="EMBL/GenBank/DDBJ databases">
        <authorList>
            <person name="Zheng W."/>
        </authorList>
    </citation>
    <scope>NUCLEOTIDE SEQUENCE</scope>
    <source>
        <strain evidence="1">QDHG01</strain>
    </source>
</reference>
<protein>
    <recommendedName>
        <fullName evidence="3">GST C-terminal domain-containing protein</fullName>
    </recommendedName>
</protein>
<gene>
    <name evidence="1" type="ORF">FGO68_gene16633</name>
</gene>
<organism evidence="1 2">
    <name type="scientific">Halteria grandinella</name>
    <dbReference type="NCBI Taxonomy" id="5974"/>
    <lineage>
        <taxon>Eukaryota</taxon>
        <taxon>Sar</taxon>
        <taxon>Alveolata</taxon>
        <taxon>Ciliophora</taxon>
        <taxon>Intramacronucleata</taxon>
        <taxon>Spirotrichea</taxon>
        <taxon>Stichotrichia</taxon>
        <taxon>Sporadotrichida</taxon>
        <taxon>Halteriidae</taxon>
        <taxon>Halteria</taxon>
    </lineage>
</organism>
<comment type="caution">
    <text evidence="1">The sequence shown here is derived from an EMBL/GenBank/DDBJ whole genome shotgun (WGS) entry which is preliminary data.</text>
</comment>
<sequence length="89" mass="10312">MQAEFGSNPFALATENPTYLDLYIFTHIEKLRMLAGTAYDRAYKASQIEKFPRIVQLLDLVKARPEFQGILAKKVNWAQWVSWHAKQPT</sequence>
<dbReference type="InterPro" id="IPR036282">
    <property type="entry name" value="Glutathione-S-Trfase_C_sf"/>
</dbReference>
<evidence type="ECO:0000313" key="2">
    <source>
        <dbReference type="Proteomes" id="UP000785679"/>
    </source>
</evidence>
<evidence type="ECO:0000313" key="1">
    <source>
        <dbReference type="EMBL" id="TNV76083.1"/>
    </source>
</evidence>
<dbReference type="Proteomes" id="UP000785679">
    <property type="component" value="Unassembled WGS sequence"/>
</dbReference>
<dbReference type="SUPFAM" id="SSF47616">
    <property type="entry name" value="GST C-terminal domain-like"/>
    <property type="match status" value="1"/>
</dbReference>
<dbReference type="EMBL" id="RRYP01014219">
    <property type="protein sequence ID" value="TNV76083.1"/>
    <property type="molecule type" value="Genomic_DNA"/>
</dbReference>
<evidence type="ECO:0008006" key="3">
    <source>
        <dbReference type="Google" id="ProtNLM"/>
    </source>
</evidence>
<dbReference type="AlphaFoldDB" id="A0A8J8SZK8"/>
<name>A0A8J8SZK8_HALGN</name>
<proteinExistence type="predicted"/>
<keyword evidence="2" id="KW-1185">Reference proteome</keyword>
<accession>A0A8J8SZK8</accession>